<evidence type="ECO:0000256" key="2">
    <source>
        <dbReference type="SAM" id="SignalP"/>
    </source>
</evidence>
<evidence type="ECO:0000313" key="3">
    <source>
        <dbReference type="EMBL" id="BAN65286.1"/>
    </source>
</evidence>
<dbReference type="VEuPathDB" id="PiroplasmaDB:BBOV_IV000215"/>
<protein>
    <submittedName>
        <fullName evidence="3">Uncharacterized protein</fullName>
    </submittedName>
</protein>
<evidence type="ECO:0000256" key="1">
    <source>
        <dbReference type="SAM" id="Phobius"/>
    </source>
</evidence>
<keyword evidence="1" id="KW-1133">Transmembrane helix</keyword>
<feature type="transmembrane region" description="Helical" evidence="1">
    <location>
        <begin position="68"/>
        <end position="90"/>
    </location>
</feature>
<feature type="chain" id="PRO_5004546101" evidence="2">
    <location>
        <begin position="22"/>
        <end position="125"/>
    </location>
</feature>
<organism evidence="3">
    <name type="scientific">Babesia bovis</name>
    <dbReference type="NCBI Taxonomy" id="5865"/>
    <lineage>
        <taxon>Eukaryota</taxon>
        <taxon>Sar</taxon>
        <taxon>Alveolata</taxon>
        <taxon>Apicomplexa</taxon>
        <taxon>Aconoidasida</taxon>
        <taxon>Piroplasmida</taxon>
        <taxon>Babesiidae</taxon>
        <taxon>Babesia</taxon>
    </lineage>
</organism>
<proteinExistence type="evidence at transcript level"/>
<dbReference type="EMBL" id="AK441492">
    <property type="protein sequence ID" value="BAN65286.1"/>
    <property type="molecule type" value="mRNA"/>
</dbReference>
<keyword evidence="1" id="KW-0472">Membrane</keyword>
<accession>S6B867</accession>
<feature type="transmembrane region" description="Helical" evidence="1">
    <location>
        <begin position="34"/>
        <end position="56"/>
    </location>
</feature>
<feature type="signal peptide" evidence="2">
    <location>
        <begin position="1"/>
        <end position="21"/>
    </location>
</feature>
<name>S6B867_BABBO</name>
<reference evidence="3" key="1">
    <citation type="journal article" date="2014" name="BMC Genomics">
        <title>The Babesia bovis gene and promoter model: an update from full-length EST analysis.</title>
        <authorList>
            <person name="Yamagishi J."/>
            <person name="Wakaguri H."/>
            <person name="Yokoyama N."/>
            <person name="Yamashita R."/>
            <person name="Suzuki Y."/>
            <person name="Xuan X."/>
            <person name="Igarashi I."/>
        </authorList>
    </citation>
    <scope>NUCLEOTIDE SEQUENCE</scope>
    <source>
        <strain evidence="3">Texas</strain>
    </source>
</reference>
<keyword evidence="1" id="KW-0812">Transmembrane</keyword>
<keyword evidence="2" id="KW-0732">Signal</keyword>
<sequence length="125" mass="14226">MVITAQLIPWLIISMFKAAYAEDDSGSNGSSKKYYILIGAGVFVFIAIGVLVYVEWNKELKAFGGNEWIVYVLFVLLGIAGLIIFTWLVFGFKRYTNLDRRTLLTYFLIRAAHDPPQFGGCMRDW</sequence>
<dbReference type="AlphaFoldDB" id="S6B867"/>